<dbReference type="PROSITE" id="PS51470">
    <property type="entry name" value="FG_GAP"/>
    <property type="match status" value="2"/>
</dbReference>
<dbReference type="InterPro" id="IPR013519">
    <property type="entry name" value="Int_alpha_beta-p"/>
</dbReference>
<dbReference type="PRINTS" id="PR01185">
    <property type="entry name" value="INTEGRINA"/>
</dbReference>
<sequence>MVFVWMGDTVFGYSGRSVSTAGDVNSDGLDDLIVGAWGASPNGGYSGSSYVVFGKAVGFSAAMDLSSLDGSNGFRLDGVAGDDSSGISVSTAGDVNSDGFDDLIVGADGADPNGSRSGSSYVVFGKVSGFSAAMDLSSLDGSNGFRLDGVAADDSSGRSVSTAGDVNSDGFDDLIVGAYGADPNGSYSGSSYVIFGRSSFVEDVDFQGTPGDDNLIGTKAAERFKGEAGNDRMIGRGGADWFEGGAGNDYIRISGSNFEFVDGGTGTDTLGLAGSNFNLNLSSVIDKIHAIETIGLYGIGDNSLTVTAQDVINLSDSTNTLKVKGGAGDSVVGLSSGWADGGVHGNFHTYTQGDAVLLVGVNVATDFA</sequence>
<dbReference type="AlphaFoldDB" id="A0A286AAC7"/>
<dbReference type="SUPFAM" id="SSF69318">
    <property type="entry name" value="Integrin alpha N-terminal domain"/>
    <property type="match status" value="1"/>
</dbReference>
<dbReference type="EMBL" id="OCMU01000001">
    <property type="protein sequence ID" value="SOD18866.1"/>
    <property type="molecule type" value="Genomic_DNA"/>
</dbReference>
<evidence type="ECO:0000256" key="3">
    <source>
        <dbReference type="ARBA" id="ARBA00022801"/>
    </source>
</evidence>
<evidence type="ECO:0000256" key="4">
    <source>
        <dbReference type="ARBA" id="ARBA00023180"/>
    </source>
</evidence>
<organism evidence="5 6">
    <name type="scientific">Nitrosomonas ureae</name>
    <dbReference type="NCBI Taxonomy" id="44577"/>
    <lineage>
        <taxon>Bacteria</taxon>
        <taxon>Pseudomonadati</taxon>
        <taxon>Pseudomonadota</taxon>
        <taxon>Betaproteobacteria</taxon>
        <taxon>Nitrosomonadales</taxon>
        <taxon>Nitrosomonadaceae</taxon>
        <taxon>Nitrosomonas</taxon>
    </lineage>
</organism>
<protein>
    <submittedName>
        <fullName evidence="5">FG-GAP repeat-containing protein</fullName>
    </submittedName>
</protein>
<accession>A0A286AAC7</accession>
<dbReference type="GO" id="GO:0005509">
    <property type="term" value="F:calcium ion binding"/>
    <property type="evidence" value="ECO:0007669"/>
    <property type="project" value="InterPro"/>
</dbReference>
<keyword evidence="4" id="KW-0325">Glycoprotein</keyword>
<gene>
    <name evidence="5" type="ORF">SAMN06297164_1889</name>
</gene>
<dbReference type="SMART" id="SM00191">
    <property type="entry name" value="Int_alpha"/>
    <property type="match status" value="3"/>
</dbReference>
<dbReference type="Pfam" id="PF01839">
    <property type="entry name" value="FG-GAP"/>
    <property type="match status" value="3"/>
</dbReference>
<evidence type="ECO:0000313" key="6">
    <source>
        <dbReference type="Proteomes" id="UP000219335"/>
    </source>
</evidence>
<dbReference type="PANTHER" id="PTHR23221:SF7">
    <property type="entry name" value="PHOSPHATIDYLINOSITOL-GLYCAN-SPECIFIC PHOSPHOLIPASE D"/>
    <property type="match status" value="1"/>
</dbReference>
<evidence type="ECO:0000256" key="1">
    <source>
        <dbReference type="ARBA" id="ARBA00022729"/>
    </source>
</evidence>
<keyword evidence="1" id="KW-0732">Signal</keyword>
<dbReference type="GO" id="GO:0007155">
    <property type="term" value="P:cell adhesion"/>
    <property type="evidence" value="ECO:0007669"/>
    <property type="project" value="InterPro"/>
</dbReference>
<evidence type="ECO:0000256" key="2">
    <source>
        <dbReference type="ARBA" id="ARBA00022737"/>
    </source>
</evidence>
<reference evidence="5 6" key="1">
    <citation type="submission" date="2017-09" db="EMBL/GenBank/DDBJ databases">
        <authorList>
            <person name="Ehlers B."/>
            <person name="Leendertz F.H."/>
        </authorList>
    </citation>
    <scope>NUCLEOTIDE SEQUENCE [LARGE SCALE GENOMIC DNA]</scope>
    <source>
        <strain evidence="5 6">Nm42</strain>
    </source>
</reference>
<dbReference type="InterPro" id="IPR013517">
    <property type="entry name" value="FG-GAP"/>
</dbReference>
<keyword evidence="2" id="KW-0677">Repeat</keyword>
<dbReference type="Gene3D" id="2.130.10.130">
    <property type="entry name" value="Integrin alpha, N-terminal"/>
    <property type="match status" value="2"/>
</dbReference>
<dbReference type="InterPro" id="IPR001343">
    <property type="entry name" value="Hemolysn_Ca-bd"/>
</dbReference>
<dbReference type="PRINTS" id="PR00313">
    <property type="entry name" value="CABNDNGRPT"/>
</dbReference>
<dbReference type="Pfam" id="PF00353">
    <property type="entry name" value="HemolysinCabind"/>
    <property type="match status" value="1"/>
</dbReference>
<dbReference type="PANTHER" id="PTHR23221">
    <property type="entry name" value="GLYCOSYLPHOSPHATIDYLINOSITOL PHOSPHOLIPASE D"/>
    <property type="match status" value="1"/>
</dbReference>
<keyword evidence="3" id="KW-0378">Hydrolase</keyword>
<dbReference type="InterPro" id="IPR000413">
    <property type="entry name" value="Integrin_alpha"/>
</dbReference>
<proteinExistence type="predicted"/>
<dbReference type="GO" id="GO:0008305">
    <property type="term" value="C:integrin complex"/>
    <property type="evidence" value="ECO:0007669"/>
    <property type="project" value="InterPro"/>
</dbReference>
<dbReference type="InterPro" id="IPR028994">
    <property type="entry name" value="Integrin_alpha_N"/>
</dbReference>
<dbReference type="Proteomes" id="UP000219335">
    <property type="component" value="Unassembled WGS sequence"/>
</dbReference>
<evidence type="ECO:0000313" key="5">
    <source>
        <dbReference type="EMBL" id="SOD18866.1"/>
    </source>
</evidence>
<name>A0A286AAC7_9PROT</name>
<dbReference type="GO" id="GO:0016787">
    <property type="term" value="F:hydrolase activity"/>
    <property type="evidence" value="ECO:0007669"/>
    <property type="project" value="UniProtKB-KW"/>
</dbReference>